<dbReference type="Proteomes" id="UP001205105">
    <property type="component" value="Unassembled WGS sequence"/>
</dbReference>
<dbReference type="Gene3D" id="1.25.40.10">
    <property type="entry name" value="Tetratricopeptide repeat domain"/>
    <property type="match status" value="1"/>
</dbReference>
<dbReference type="Pfam" id="PF08238">
    <property type="entry name" value="Sel1"/>
    <property type="match status" value="3"/>
</dbReference>
<organism evidence="1 2">
    <name type="scientific">Chlorella ohadii</name>
    <dbReference type="NCBI Taxonomy" id="2649997"/>
    <lineage>
        <taxon>Eukaryota</taxon>
        <taxon>Viridiplantae</taxon>
        <taxon>Chlorophyta</taxon>
        <taxon>core chlorophytes</taxon>
        <taxon>Trebouxiophyceae</taxon>
        <taxon>Chlorellales</taxon>
        <taxon>Chlorellaceae</taxon>
        <taxon>Chlorella clade</taxon>
        <taxon>Chlorella</taxon>
    </lineage>
</organism>
<sequence length="279" mass="28776">MAAERLSSVRSRELLAACCVELLKASLVGSAPAASGGGGSSESPEALLDALHASLQSSLQDAAHAIAPEHQEAWAESQWEAFQEAQVAVQQLLVTLHDKAAEAGSKTGALQVARCREFGLLVPQDHSAAFAAYATAAAMGSAEGALRCGIHFFEGTAPGGRDGGRAYDFLSQALEAADAALKHAAADGSSSAPLPPLAPPCPETAVEGDVPPPLTPAEVRYSALTWIGRCYLEGAGVERSVTKAADCFQRAGNQAELQELAMLQRMFAEAQLPAAEAQG</sequence>
<dbReference type="InterPro" id="IPR006597">
    <property type="entry name" value="Sel1-like"/>
</dbReference>
<proteinExistence type="predicted"/>
<dbReference type="EMBL" id="JADXDR010000068">
    <property type="protein sequence ID" value="KAI7841053.1"/>
    <property type="molecule type" value="Genomic_DNA"/>
</dbReference>
<dbReference type="SUPFAM" id="SSF81901">
    <property type="entry name" value="HCP-like"/>
    <property type="match status" value="1"/>
</dbReference>
<evidence type="ECO:0000313" key="1">
    <source>
        <dbReference type="EMBL" id="KAI7841053.1"/>
    </source>
</evidence>
<dbReference type="AlphaFoldDB" id="A0AAD5H4X3"/>
<gene>
    <name evidence="1" type="ORF">COHA_005281</name>
</gene>
<keyword evidence="2" id="KW-1185">Reference proteome</keyword>
<dbReference type="SMART" id="SM00671">
    <property type="entry name" value="SEL1"/>
    <property type="match status" value="2"/>
</dbReference>
<reference evidence="1" key="1">
    <citation type="submission" date="2020-11" db="EMBL/GenBank/DDBJ databases">
        <title>Chlorella ohadii genome sequencing and assembly.</title>
        <authorList>
            <person name="Murik O."/>
            <person name="Treves H."/>
            <person name="Kedem I."/>
            <person name="Shotland Y."/>
            <person name="Kaplan A."/>
        </authorList>
    </citation>
    <scope>NUCLEOTIDE SEQUENCE</scope>
    <source>
        <strain evidence="1">1</strain>
    </source>
</reference>
<protein>
    <submittedName>
        <fullName evidence="1">Uncharacterized protein</fullName>
    </submittedName>
</protein>
<name>A0AAD5H4X3_9CHLO</name>
<accession>A0AAD5H4X3</accession>
<comment type="caution">
    <text evidence="1">The sequence shown here is derived from an EMBL/GenBank/DDBJ whole genome shotgun (WGS) entry which is preliminary data.</text>
</comment>
<evidence type="ECO:0000313" key="2">
    <source>
        <dbReference type="Proteomes" id="UP001205105"/>
    </source>
</evidence>
<dbReference type="InterPro" id="IPR011990">
    <property type="entry name" value="TPR-like_helical_dom_sf"/>
</dbReference>